<keyword evidence="1 5" id="KW-0812">Transmembrane</keyword>
<gene>
    <name evidence="6" type="ORF">ACFOD6_03595</name>
</gene>
<dbReference type="EMBL" id="JBHRSM010000007">
    <property type="protein sequence ID" value="MFC3085126.1"/>
    <property type="molecule type" value="Genomic_DNA"/>
</dbReference>
<feature type="transmembrane region" description="Helical" evidence="5">
    <location>
        <begin position="55"/>
        <end position="75"/>
    </location>
</feature>
<evidence type="ECO:0000313" key="7">
    <source>
        <dbReference type="Proteomes" id="UP001595445"/>
    </source>
</evidence>
<feature type="transmembrane region" description="Helical" evidence="5">
    <location>
        <begin position="108"/>
        <end position="132"/>
    </location>
</feature>
<keyword evidence="2 5" id="KW-1133">Transmembrane helix</keyword>
<dbReference type="SUPFAM" id="SSF103473">
    <property type="entry name" value="MFS general substrate transporter"/>
    <property type="match status" value="1"/>
</dbReference>
<dbReference type="Gene3D" id="1.20.1250.20">
    <property type="entry name" value="MFS general substrate transporter like domains"/>
    <property type="match status" value="1"/>
</dbReference>
<accession>A0ABV7DQU2</accession>
<keyword evidence="7" id="KW-1185">Reference proteome</keyword>
<evidence type="ECO:0000256" key="1">
    <source>
        <dbReference type="ARBA" id="ARBA00022692"/>
    </source>
</evidence>
<dbReference type="InterPro" id="IPR011701">
    <property type="entry name" value="MFS"/>
</dbReference>
<feature type="transmembrane region" description="Helical" evidence="5">
    <location>
        <begin position="144"/>
        <end position="163"/>
    </location>
</feature>
<keyword evidence="3 5" id="KW-0472">Membrane</keyword>
<dbReference type="RefSeq" id="WP_197647264.1">
    <property type="nucleotide sequence ID" value="NZ_JAEACP010000025.1"/>
</dbReference>
<sequence>MANRYLPLALKHSPTPRIEHFALLAGLDATIRGTLVSTMPLVVYDALGDAQSTSVAFFIAGIVALVWGLMVPWATRRIPRRWAYSAGVALYLVGNGLGAIGTVWSVPLALICNAMATVTIFVCLNAYVLDYVDRANLGRSQSVQMAYAAGAWTIGPMAGVWLYHQWHALPFLVAGGFSLLQMTCFWILRLGNGKQIARAKRPTVNPLGYLGRFFSQPRLIAGWTFAVMRSCGWWVYVVYLPIFCIEAGLGDKVGGIALSVSNALLFAAPALNRLARRLSVRRSVRLAFGLCGLLFLAAGLVSALPWATVALVMLASGFLVMLDAVGGLPFLMSVKPSERTEMSAVYSSFRDVSGILTPGAAWLVLWVAPLPGIFVAAAVGLLSSWAIAGRLHPRLGVARPSRGGEQVSAPGAVTPAGAGR</sequence>
<organism evidence="6 7">
    <name type="scientific">Tabrizicola soli</name>
    <dbReference type="NCBI Taxonomy" id="2185115"/>
    <lineage>
        <taxon>Bacteria</taxon>
        <taxon>Pseudomonadati</taxon>
        <taxon>Pseudomonadota</taxon>
        <taxon>Alphaproteobacteria</taxon>
        <taxon>Rhodobacterales</taxon>
        <taxon>Paracoccaceae</taxon>
        <taxon>Tabrizicola</taxon>
    </lineage>
</organism>
<feature type="transmembrane region" description="Helical" evidence="5">
    <location>
        <begin position="82"/>
        <end position="102"/>
    </location>
</feature>
<dbReference type="Proteomes" id="UP001595445">
    <property type="component" value="Unassembled WGS sequence"/>
</dbReference>
<feature type="region of interest" description="Disordered" evidence="4">
    <location>
        <begin position="399"/>
        <end position="420"/>
    </location>
</feature>
<feature type="transmembrane region" description="Helical" evidence="5">
    <location>
        <begin position="169"/>
        <end position="188"/>
    </location>
</feature>
<proteinExistence type="predicted"/>
<feature type="transmembrane region" description="Helical" evidence="5">
    <location>
        <begin position="254"/>
        <end position="272"/>
    </location>
</feature>
<dbReference type="Pfam" id="PF07690">
    <property type="entry name" value="MFS_1"/>
    <property type="match status" value="1"/>
</dbReference>
<evidence type="ECO:0000256" key="2">
    <source>
        <dbReference type="ARBA" id="ARBA00022989"/>
    </source>
</evidence>
<dbReference type="InterPro" id="IPR036259">
    <property type="entry name" value="MFS_trans_sf"/>
</dbReference>
<feature type="transmembrane region" description="Helical" evidence="5">
    <location>
        <begin position="219"/>
        <end position="242"/>
    </location>
</feature>
<feature type="transmembrane region" description="Helical" evidence="5">
    <location>
        <begin position="284"/>
        <end position="304"/>
    </location>
</feature>
<reference evidence="7" key="1">
    <citation type="journal article" date="2019" name="Int. J. Syst. Evol. Microbiol.">
        <title>The Global Catalogue of Microorganisms (GCM) 10K type strain sequencing project: providing services to taxonomists for standard genome sequencing and annotation.</title>
        <authorList>
            <consortium name="The Broad Institute Genomics Platform"/>
            <consortium name="The Broad Institute Genome Sequencing Center for Infectious Disease"/>
            <person name="Wu L."/>
            <person name="Ma J."/>
        </authorList>
    </citation>
    <scope>NUCLEOTIDE SEQUENCE [LARGE SCALE GENOMIC DNA]</scope>
    <source>
        <strain evidence="7">KCTC 62102</strain>
    </source>
</reference>
<evidence type="ECO:0000313" key="6">
    <source>
        <dbReference type="EMBL" id="MFC3085126.1"/>
    </source>
</evidence>
<evidence type="ECO:0000256" key="5">
    <source>
        <dbReference type="SAM" id="Phobius"/>
    </source>
</evidence>
<evidence type="ECO:0000256" key="3">
    <source>
        <dbReference type="ARBA" id="ARBA00023136"/>
    </source>
</evidence>
<evidence type="ECO:0000256" key="4">
    <source>
        <dbReference type="SAM" id="MobiDB-lite"/>
    </source>
</evidence>
<feature type="transmembrane region" description="Helical" evidence="5">
    <location>
        <begin position="21"/>
        <end position="43"/>
    </location>
</feature>
<name>A0ABV7DQU2_9RHOB</name>
<comment type="caution">
    <text evidence="6">The sequence shown here is derived from an EMBL/GenBank/DDBJ whole genome shotgun (WGS) entry which is preliminary data.</text>
</comment>
<protein>
    <submittedName>
        <fullName evidence="6">MFS transporter</fullName>
    </submittedName>
</protein>